<dbReference type="Pfam" id="PF00023">
    <property type="entry name" value="Ank"/>
    <property type="match status" value="1"/>
</dbReference>
<feature type="domain" description="F-box" evidence="1">
    <location>
        <begin position="1"/>
        <end position="22"/>
    </location>
</feature>
<dbReference type="PROSITE" id="PS50181">
    <property type="entry name" value="FBOX"/>
    <property type="match status" value="1"/>
</dbReference>
<keyword evidence="3" id="KW-1185">Reference proteome</keyword>
<gene>
    <name evidence="2" type="ORF">BCR33DRAFT_722428</name>
</gene>
<organism evidence="2 3">
    <name type="scientific">Rhizoclosmatium globosum</name>
    <dbReference type="NCBI Taxonomy" id="329046"/>
    <lineage>
        <taxon>Eukaryota</taxon>
        <taxon>Fungi</taxon>
        <taxon>Fungi incertae sedis</taxon>
        <taxon>Chytridiomycota</taxon>
        <taxon>Chytridiomycota incertae sedis</taxon>
        <taxon>Chytridiomycetes</taxon>
        <taxon>Chytridiales</taxon>
        <taxon>Chytriomycetaceae</taxon>
        <taxon>Rhizoclosmatium</taxon>
    </lineage>
</organism>
<proteinExistence type="predicted"/>
<dbReference type="AlphaFoldDB" id="A0A1Y2BMG2"/>
<comment type="caution">
    <text evidence="2">The sequence shown here is derived from an EMBL/GenBank/DDBJ whole genome shotgun (WGS) entry which is preliminary data.</text>
</comment>
<name>A0A1Y2BMG2_9FUNG</name>
<dbReference type="InterPro" id="IPR052050">
    <property type="entry name" value="SecEffector_AnkRepeat"/>
</dbReference>
<dbReference type="InterPro" id="IPR001810">
    <property type="entry name" value="F-box_dom"/>
</dbReference>
<dbReference type="EMBL" id="MCGO01000059">
    <property type="protein sequence ID" value="ORY35948.1"/>
    <property type="molecule type" value="Genomic_DNA"/>
</dbReference>
<dbReference type="PANTHER" id="PTHR46586">
    <property type="entry name" value="ANKYRIN REPEAT-CONTAINING PROTEIN"/>
    <property type="match status" value="1"/>
</dbReference>
<protein>
    <recommendedName>
        <fullName evidence="1">F-box domain-containing protein</fullName>
    </recommendedName>
</protein>
<dbReference type="SUPFAM" id="SSF48403">
    <property type="entry name" value="Ankyrin repeat"/>
    <property type="match status" value="1"/>
</dbReference>
<accession>A0A1Y2BMG2</accession>
<evidence type="ECO:0000313" key="3">
    <source>
        <dbReference type="Proteomes" id="UP000193642"/>
    </source>
</evidence>
<dbReference type="STRING" id="329046.A0A1Y2BMG2"/>
<dbReference type="InterPro" id="IPR036770">
    <property type="entry name" value="Ankyrin_rpt-contain_sf"/>
</dbReference>
<dbReference type="InterPro" id="IPR002110">
    <property type="entry name" value="Ankyrin_rpt"/>
</dbReference>
<evidence type="ECO:0000259" key="1">
    <source>
        <dbReference type="PROSITE" id="PS50181"/>
    </source>
</evidence>
<dbReference type="Gene3D" id="1.25.40.20">
    <property type="entry name" value="Ankyrin repeat-containing domain"/>
    <property type="match status" value="2"/>
</dbReference>
<dbReference type="Proteomes" id="UP000193642">
    <property type="component" value="Unassembled WGS sequence"/>
</dbReference>
<dbReference type="PANTHER" id="PTHR46586:SF3">
    <property type="entry name" value="ANKYRIN REPEAT-CONTAINING PROTEIN"/>
    <property type="match status" value="1"/>
</dbReference>
<reference evidence="2 3" key="1">
    <citation type="submission" date="2016-07" db="EMBL/GenBank/DDBJ databases">
        <title>Pervasive Adenine N6-methylation of Active Genes in Fungi.</title>
        <authorList>
            <consortium name="DOE Joint Genome Institute"/>
            <person name="Mondo S.J."/>
            <person name="Dannebaum R.O."/>
            <person name="Kuo R.C."/>
            <person name="Labutti K."/>
            <person name="Haridas S."/>
            <person name="Kuo A."/>
            <person name="Salamov A."/>
            <person name="Ahrendt S.R."/>
            <person name="Lipzen A."/>
            <person name="Sullivan W."/>
            <person name="Andreopoulos W.B."/>
            <person name="Clum A."/>
            <person name="Lindquist E."/>
            <person name="Daum C."/>
            <person name="Ramamoorthy G.K."/>
            <person name="Gryganskyi A."/>
            <person name="Culley D."/>
            <person name="Magnuson J.K."/>
            <person name="James T.Y."/>
            <person name="O'Malley M.A."/>
            <person name="Stajich J.E."/>
            <person name="Spatafora J.W."/>
            <person name="Visel A."/>
            <person name="Grigoriev I.V."/>
        </authorList>
    </citation>
    <scope>NUCLEOTIDE SEQUENCE [LARGE SCALE GENOMIC DNA]</scope>
    <source>
        <strain evidence="2 3">JEL800</strain>
    </source>
</reference>
<evidence type="ECO:0000313" key="2">
    <source>
        <dbReference type="EMBL" id="ORY35948.1"/>
    </source>
</evidence>
<sequence length="856" mass="96978">MTTLPQEVLLLIVKHLPIDELLADAFLGMKAVFGFNEEVVSLGFVTNHWKLNPPQTFDHWDTFPVFYQYVFTMLEIMDLMSLPEDRLRFCREHQLICSPLSFGTVMLAEPHIRNNKTFLVTMLAWASFNAYIPLMELLLTIENLGNDTLLVAANDKNWVVAERLLFYGAVDPSFNDNKCLELVIQAGKLDLANLILSDDRVNPCLNRYAVLTHAMKHPRILKTLLNDHRMPTYFQNMDNLLEVALRHNNHPAFSVLLKSRKFHPSSDLFLPAILCPYQTFLKALIQDGRVPLDELFLLCLENSLSPHTRPAALLILSSNRWDPKAKLEPRLSTALNVLPHQIVSILVEFPPSDNLPTVCRNALAVCRTVLDSANLNTDIFIIKYIRECKNQTMKVKLTEMLLQLPRITTKALGLALSEAERNRCSRCFTLLYADPRLQPNAAELAFAAEIFHEREIERSHRLLQLLDLSDHTVNDVLEFLNDTNWISVPRNFQEPLCKRIIQLSEDSDYMNTLVIPVCNHTNLATVGNNQLLLLTAKNGCTALLRFLLTFVDPSIPDCKCIQVASKHGQADCVQLLLQDDRVNPNANNSYSLLNSLKDKRPDITNILLQDSRTDVSLCVEEFFTLACQYGHLDIVVNQIEAQKMAPTVFHLEEALQFGQESVALYLLQNYGQQLQPSEEHLWIASATRLPKVVSELLNTLQIDPSQSIKNTFLRAVTNGFGDIVEVYLRLHSNLVKSNWLCLALDARSEQEQILFQLLQVPGLDASVKNNRCIRVCLEKGYWKAVDVLLSRNEVIGQVKNPELFLAACKVGRVDVVEKLGALGIGKWLTFDVIDEASDEGHETIMDCLMKLAAELI</sequence>